<dbReference type="PANTHER" id="PTHR45187:SF2">
    <property type="entry name" value="RHODANESE-LIKE DOMAIN-CONTAINING PROTEIN 11, CHLOROPLASTIC"/>
    <property type="match status" value="1"/>
</dbReference>
<dbReference type="SUPFAM" id="SSF52821">
    <property type="entry name" value="Rhodanese/Cell cycle control phosphatase"/>
    <property type="match status" value="1"/>
</dbReference>
<dbReference type="SMART" id="SM00450">
    <property type="entry name" value="RHOD"/>
    <property type="match status" value="1"/>
</dbReference>
<comment type="caution">
    <text evidence="3">The sequence shown here is derived from an EMBL/GenBank/DDBJ whole genome shotgun (WGS) entry which is preliminary data.</text>
</comment>
<sequence>MALAQPVLGSSAHQRVAHAGTVARRPAAAALKARSLPVRLISRQQHQTCCAATAGKRSDYTKDLSDAEKRWEGQIREGKVKSINAKIAGDLMKDGWTLLDVRPPYEIAKAGIEGATEVPVYIVDEDMSVGLLLKKASNLGLGGWWLGGTHMKPNAGFIGAVQAQVPKDAKLIVTCQKGLRSLAAAEQLSRAGYGTLAWINGGLDTAKKTDLPVKGEFDDLRYGGIGGLSELLGWTDVQREKSSGFLGGGQNIIKAAIVVLILDGLWAAWGIYFH</sequence>
<accession>A0AAW1RQU1</accession>
<dbReference type="AlphaFoldDB" id="A0AAW1RQU1"/>
<keyword evidence="1" id="KW-0812">Transmembrane</keyword>
<evidence type="ECO:0000313" key="3">
    <source>
        <dbReference type="EMBL" id="KAK9836157.1"/>
    </source>
</evidence>
<feature type="transmembrane region" description="Helical" evidence="1">
    <location>
        <begin position="252"/>
        <end position="273"/>
    </location>
</feature>
<dbReference type="InterPro" id="IPR044664">
    <property type="entry name" value="STR11-like"/>
</dbReference>
<dbReference type="Gene3D" id="3.40.250.10">
    <property type="entry name" value="Rhodanese-like domain"/>
    <property type="match status" value="1"/>
</dbReference>
<organism evidence="3 4">
    <name type="scientific">Elliptochloris bilobata</name>
    <dbReference type="NCBI Taxonomy" id="381761"/>
    <lineage>
        <taxon>Eukaryota</taxon>
        <taxon>Viridiplantae</taxon>
        <taxon>Chlorophyta</taxon>
        <taxon>core chlorophytes</taxon>
        <taxon>Trebouxiophyceae</taxon>
        <taxon>Trebouxiophyceae incertae sedis</taxon>
        <taxon>Elliptochloris clade</taxon>
        <taxon>Elliptochloris</taxon>
    </lineage>
</organism>
<keyword evidence="4" id="KW-1185">Reference proteome</keyword>
<dbReference type="EMBL" id="JALJOU010000026">
    <property type="protein sequence ID" value="KAK9836157.1"/>
    <property type="molecule type" value="Genomic_DNA"/>
</dbReference>
<feature type="domain" description="Rhodanese" evidence="2">
    <location>
        <begin position="92"/>
        <end position="215"/>
    </location>
</feature>
<gene>
    <name evidence="3" type="ORF">WJX81_005629</name>
</gene>
<dbReference type="PROSITE" id="PS50206">
    <property type="entry name" value="RHODANESE_3"/>
    <property type="match status" value="1"/>
</dbReference>
<dbReference type="Pfam" id="PF00581">
    <property type="entry name" value="Rhodanese"/>
    <property type="match status" value="1"/>
</dbReference>
<dbReference type="PANTHER" id="PTHR45187">
    <property type="entry name" value="RHODANESE-LIKE DOMAIN-CONTAINING PROTEIN 11, CHLOROPLASTIC"/>
    <property type="match status" value="1"/>
</dbReference>
<dbReference type="InterPro" id="IPR036873">
    <property type="entry name" value="Rhodanese-like_dom_sf"/>
</dbReference>
<dbReference type="Proteomes" id="UP001445335">
    <property type="component" value="Unassembled WGS sequence"/>
</dbReference>
<reference evidence="3 4" key="1">
    <citation type="journal article" date="2024" name="Nat. Commun.">
        <title>Phylogenomics reveals the evolutionary origins of lichenization in chlorophyte algae.</title>
        <authorList>
            <person name="Puginier C."/>
            <person name="Libourel C."/>
            <person name="Otte J."/>
            <person name="Skaloud P."/>
            <person name="Haon M."/>
            <person name="Grisel S."/>
            <person name="Petersen M."/>
            <person name="Berrin J.G."/>
            <person name="Delaux P.M."/>
            <person name="Dal Grande F."/>
            <person name="Keller J."/>
        </authorList>
    </citation>
    <scope>NUCLEOTIDE SEQUENCE [LARGE SCALE GENOMIC DNA]</scope>
    <source>
        <strain evidence="3 4">SAG 245.80</strain>
    </source>
</reference>
<name>A0AAW1RQU1_9CHLO</name>
<protein>
    <recommendedName>
        <fullName evidence="2">Rhodanese domain-containing protein</fullName>
    </recommendedName>
</protein>
<evidence type="ECO:0000259" key="2">
    <source>
        <dbReference type="PROSITE" id="PS50206"/>
    </source>
</evidence>
<keyword evidence="1" id="KW-0472">Membrane</keyword>
<evidence type="ECO:0000256" key="1">
    <source>
        <dbReference type="SAM" id="Phobius"/>
    </source>
</evidence>
<proteinExistence type="predicted"/>
<dbReference type="InterPro" id="IPR001763">
    <property type="entry name" value="Rhodanese-like_dom"/>
</dbReference>
<evidence type="ECO:0000313" key="4">
    <source>
        <dbReference type="Proteomes" id="UP001445335"/>
    </source>
</evidence>
<dbReference type="CDD" id="cd00158">
    <property type="entry name" value="RHOD"/>
    <property type="match status" value="1"/>
</dbReference>
<keyword evidence="1" id="KW-1133">Transmembrane helix</keyword>